<proteinExistence type="predicted"/>
<protein>
    <submittedName>
        <fullName evidence="2 4">Uncharacterized protein</fullName>
    </submittedName>
</protein>
<dbReference type="EMBL" id="UYRR01038548">
    <property type="protein sequence ID" value="VDK73861.1"/>
    <property type="molecule type" value="Genomic_DNA"/>
</dbReference>
<evidence type="ECO:0000313" key="4">
    <source>
        <dbReference type="WBParaSite" id="ASIM_0002065601-mRNA-1"/>
    </source>
</evidence>
<feature type="region of interest" description="Disordered" evidence="1">
    <location>
        <begin position="1"/>
        <end position="22"/>
    </location>
</feature>
<name>A0A0M3KI39_ANISI</name>
<evidence type="ECO:0000256" key="1">
    <source>
        <dbReference type="SAM" id="MobiDB-lite"/>
    </source>
</evidence>
<dbReference type="AlphaFoldDB" id="A0A0M3KI39"/>
<gene>
    <name evidence="2" type="ORF">ASIM_LOCUS20036</name>
</gene>
<sequence length="40" mass="4864">MRMTKRETRTRTNPFTGSHRSRRVSRMLSKMYLIIYSNSI</sequence>
<accession>A0A0M3KI39</accession>
<reference evidence="4" key="1">
    <citation type="submission" date="2017-02" db="UniProtKB">
        <authorList>
            <consortium name="WormBaseParasite"/>
        </authorList>
    </citation>
    <scope>IDENTIFICATION</scope>
</reference>
<dbReference type="WBParaSite" id="ASIM_0002065601-mRNA-1">
    <property type="protein sequence ID" value="ASIM_0002065601-mRNA-1"/>
    <property type="gene ID" value="ASIM_0002065601"/>
</dbReference>
<feature type="compositionally biased region" description="Basic and acidic residues" evidence="1">
    <location>
        <begin position="1"/>
        <end position="10"/>
    </location>
</feature>
<organism evidence="4">
    <name type="scientific">Anisakis simplex</name>
    <name type="common">Herring worm</name>
    <dbReference type="NCBI Taxonomy" id="6269"/>
    <lineage>
        <taxon>Eukaryota</taxon>
        <taxon>Metazoa</taxon>
        <taxon>Ecdysozoa</taxon>
        <taxon>Nematoda</taxon>
        <taxon>Chromadorea</taxon>
        <taxon>Rhabditida</taxon>
        <taxon>Spirurina</taxon>
        <taxon>Ascaridomorpha</taxon>
        <taxon>Ascaridoidea</taxon>
        <taxon>Anisakidae</taxon>
        <taxon>Anisakis</taxon>
        <taxon>Anisakis simplex complex</taxon>
    </lineage>
</organism>
<evidence type="ECO:0000313" key="3">
    <source>
        <dbReference type="Proteomes" id="UP000267096"/>
    </source>
</evidence>
<dbReference type="Proteomes" id="UP000267096">
    <property type="component" value="Unassembled WGS sequence"/>
</dbReference>
<reference evidence="2 3" key="2">
    <citation type="submission" date="2018-11" db="EMBL/GenBank/DDBJ databases">
        <authorList>
            <consortium name="Pathogen Informatics"/>
        </authorList>
    </citation>
    <scope>NUCLEOTIDE SEQUENCE [LARGE SCALE GENOMIC DNA]</scope>
</reference>
<evidence type="ECO:0000313" key="2">
    <source>
        <dbReference type="EMBL" id="VDK73861.1"/>
    </source>
</evidence>
<keyword evidence="3" id="KW-1185">Reference proteome</keyword>